<protein>
    <recommendedName>
        <fullName evidence="1">F-box domain-containing protein</fullName>
    </recommendedName>
</protein>
<gene>
    <name evidence="2" type="ORF">BJ508DRAFT_315709</name>
</gene>
<dbReference type="InterPro" id="IPR001810">
    <property type="entry name" value="F-box_dom"/>
</dbReference>
<accession>A0A3N4H9P6</accession>
<keyword evidence="3" id="KW-1185">Reference proteome</keyword>
<organism evidence="2 3">
    <name type="scientific">Ascobolus immersus RN42</name>
    <dbReference type="NCBI Taxonomy" id="1160509"/>
    <lineage>
        <taxon>Eukaryota</taxon>
        <taxon>Fungi</taxon>
        <taxon>Dikarya</taxon>
        <taxon>Ascomycota</taxon>
        <taxon>Pezizomycotina</taxon>
        <taxon>Pezizomycetes</taxon>
        <taxon>Pezizales</taxon>
        <taxon>Ascobolaceae</taxon>
        <taxon>Ascobolus</taxon>
    </lineage>
</organism>
<reference evidence="2 3" key="1">
    <citation type="journal article" date="2018" name="Nat. Ecol. Evol.">
        <title>Pezizomycetes genomes reveal the molecular basis of ectomycorrhizal truffle lifestyle.</title>
        <authorList>
            <person name="Murat C."/>
            <person name="Payen T."/>
            <person name="Noel B."/>
            <person name="Kuo A."/>
            <person name="Morin E."/>
            <person name="Chen J."/>
            <person name="Kohler A."/>
            <person name="Krizsan K."/>
            <person name="Balestrini R."/>
            <person name="Da Silva C."/>
            <person name="Montanini B."/>
            <person name="Hainaut M."/>
            <person name="Levati E."/>
            <person name="Barry K.W."/>
            <person name="Belfiori B."/>
            <person name="Cichocki N."/>
            <person name="Clum A."/>
            <person name="Dockter R.B."/>
            <person name="Fauchery L."/>
            <person name="Guy J."/>
            <person name="Iotti M."/>
            <person name="Le Tacon F."/>
            <person name="Lindquist E.A."/>
            <person name="Lipzen A."/>
            <person name="Malagnac F."/>
            <person name="Mello A."/>
            <person name="Molinier V."/>
            <person name="Miyauchi S."/>
            <person name="Poulain J."/>
            <person name="Riccioni C."/>
            <person name="Rubini A."/>
            <person name="Sitrit Y."/>
            <person name="Splivallo R."/>
            <person name="Traeger S."/>
            <person name="Wang M."/>
            <person name="Zifcakova L."/>
            <person name="Wipf D."/>
            <person name="Zambonelli A."/>
            <person name="Paolocci F."/>
            <person name="Nowrousian M."/>
            <person name="Ottonello S."/>
            <person name="Baldrian P."/>
            <person name="Spatafora J.W."/>
            <person name="Henrissat B."/>
            <person name="Nagy L.G."/>
            <person name="Aury J.M."/>
            <person name="Wincker P."/>
            <person name="Grigoriev I.V."/>
            <person name="Bonfante P."/>
            <person name="Martin F.M."/>
        </authorList>
    </citation>
    <scope>NUCLEOTIDE SEQUENCE [LARGE SCALE GENOMIC DNA]</scope>
    <source>
        <strain evidence="2 3">RN42</strain>
    </source>
</reference>
<name>A0A3N4H9P6_ASCIM</name>
<proteinExistence type="predicted"/>
<dbReference type="AlphaFoldDB" id="A0A3N4H9P6"/>
<dbReference type="SUPFAM" id="SSF81383">
    <property type="entry name" value="F-box domain"/>
    <property type="match status" value="1"/>
</dbReference>
<evidence type="ECO:0000313" key="2">
    <source>
        <dbReference type="EMBL" id="RPA71343.1"/>
    </source>
</evidence>
<evidence type="ECO:0000259" key="1">
    <source>
        <dbReference type="PROSITE" id="PS50181"/>
    </source>
</evidence>
<dbReference type="OrthoDB" id="5359231at2759"/>
<dbReference type="EMBL" id="ML119941">
    <property type="protein sequence ID" value="RPA71343.1"/>
    <property type="molecule type" value="Genomic_DNA"/>
</dbReference>
<dbReference type="InterPro" id="IPR036047">
    <property type="entry name" value="F-box-like_dom_sf"/>
</dbReference>
<sequence length="290" mass="33875">MTMEDTIPTQLVLSPVPSHTPSLDKQNALANLPTELLQQIAISMDTPQDFINLSKANRRLHEILSSKYTKKRFAKHWFTTHQLEGYGPPIPTYFLKSIVQYIKSHCRPDRKFICHASYPKGGFNHDPKYHNKDDAFIRQETVIREKTTMKNGYAYCDKLAVVTGWDDDCKRMSFCERYCSLAERRNRAPQQNHTSFRELELEDLEDVVLGSVMFQRYLTLFPVFGALAEVPSRKRHPNKPELNPDEARPDFGRIQYRQRIIFSPNARKYTKSRSFKFRSEKTSLAIWPPN</sequence>
<dbReference type="PROSITE" id="PS50181">
    <property type="entry name" value="FBOX"/>
    <property type="match status" value="1"/>
</dbReference>
<feature type="domain" description="F-box" evidence="1">
    <location>
        <begin position="26"/>
        <end position="76"/>
    </location>
</feature>
<evidence type="ECO:0000313" key="3">
    <source>
        <dbReference type="Proteomes" id="UP000275078"/>
    </source>
</evidence>
<dbReference type="Proteomes" id="UP000275078">
    <property type="component" value="Unassembled WGS sequence"/>
</dbReference>